<dbReference type="AlphaFoldDB" id="X7ECP1"/>
<accession>X7ECP1</accession>
<comment type="caution">
    <text evidence="1">The sequence shown here is derived from an EMBL/GenBank/DDBJ whole genome shotgun (WGS) entry which is preliminary data.</text>
</comment>
<keyword evidence="2" id="KW-1185">Reference proteome</keyword>
<dbReference type="Proteomes" id="UP000022447">
    <property type="component" value="Unassembled WGS sequence"/>
</dbReference>
<dbReference type="EMBL" id="JALZ01000021">
    <property type="protein sequence ID" value="ETX13660.1"/>
    <property type="molecule type" value="Genomic_DNA"/>
</dbReference>
<organism evidence="1 2">
    <name type="scientific">Roseivivax halodurans JCM 10272</name>
    <dbReference type="NCBI Taxonomy" id="1449350"/>
    <lineage>
        <taxon>Bacteria</taxon>
        <taxon>Pseudomonadati</taxon>
        <taxon>Pseudomonadota</taxon>
        <taxon>Alphaproteobacteria</taxon>
        <taxon>Rhodobacterales</taxon>
        <taxon>Roseobacteraceae</taxon>
        <taxon>Roseivivax</taxon>
    </lineage>
</organism>
<name>X7ECP1_9RHOB</name>
<proteinExistence type="predicted"/>
<evidence type="ECO:0000313" key="2">
    <source>
        <dbReference type="Proteomes" id="UP000022447"/>
    </source>
</evidence>
<protein>
    <submittedName>
        <fullName evidence="1">Uncharacterized protein</fullName>
    </submittedName>
</protein>
<sequence>MMHQTQLRPNAAQSSLAALDELAAELGARFEDAYRALQGDNPAKFAFSARHVLSRENDVRGELRSAIGDLSALLSRYERIIAELGALSAPAGSAGRDTHTME</sequence>
<evidence type="ECO:0000313" key="1">
    <source>
        <dbReference type="EMBL" id="ETX13660.1"/>
    </source>
</evidence>
<gene>
    <name evidence="1" type="ORF">OCH239_09360</name>
</gene>
<reference evidence="1 2" key="1">
    <citation type="submission" date="2014-01" db="EMBL/GenBank/DDBJ databases">
        <title>Roseivivax halodurans JCM 10272 Genome Sequencing.</title>
        <authorList>
            <person name="Lai Q."/>
            <person name="Li G."/>
            <person name="Shao Z."/>
        </authorList>
    </citation>
    <scope>NUCLEOTIDE SEQUENCE [LARGE SCALE GENOMIC DNA]</scope>
    <source>
        <strain evidence="1 2">JCM 10272</strain>
    </source>
</reference>